<evidence type="ECO:0000313" key="7">
    <source>
        <dbReference type="Proteomes" id="UP000694846"/>
    </source>
</evidence>
<proteinExistence type="inferred from homology"/>
<evidence type="ECO:0000256" key="5">
    <source>
        <dbReference type="ARBA" id="ARBA00022917"/>
    </source>
</evidence>
<evidence type="ECO:0000256" key="4">
    <source>
        <dbReference type="ARBA" id="ARBA00022884"/>
    </source>
</evidence>
<organism evidence="7 8">
    <name type="scientific">Sipha flava</name>
    <name type="common">yellow sugarcane aphid</name>
    <dbReference type="NCBI Taxonomy" id="143950"/>
    <lineage>
        <taxon>Eukaryota</taxon>
        <taxon>Metazoa</taxon>
        <taxon>Ecdysozoa</taxon>
        <taxon>Arthropoda</taxon>
        <taxon>Hexapoda</taxon>
        <taxon>Insecta</taxon>
        <taxon>Pterygota</taxon>
        <taxon>Neoptera</taxon>
        <taxon>Paraneoptera</taxon>
        <taxon>Hemiptera</taxon>
        <taxon>Sternorrhyncha</taxon>
        <taxon>Aphidomorpha</taxon>
        <taxon>Aphidoidea</taxon>
        <taxon>Aphididae</taxon>
        <taxon>Sipha</taxon>
    </lineage>
</organism>
<dbReference type="RefSeq" id="XP_025425660.1">
    <property type="nucleotide sequence ID" value="XM_025569875.1"/>
</dbReference>
<evidence type="ECO:0000256" key="6">
    <source>
        <dbReference type="RuleBase" id="RU004374"/>
    </source>
</evidence>
<dbReference type="GeneID" id="112694419"/>
<evidence type="ECO:0000256" key="3">
    <source>
        <dbReference type="ARBA" id="ARBA00022845"/>
    </source>
</evidence>
<name>A0A8B8GRI8_9HEMI</name>
<dbReference type="GO" id="GO:0003743">
    <property type="term" value="F:translation initiation factor activity"/>
    <property type="evidence" value="ECO:0007669"/>
    <property type="project" value="UniProtKB-KW"/>
</dbReference>
<keyword evidence="7" id="KW-1185">Reference proteome</keyword>
<gene>
    <name evidence="8" type="primary">LOC112694419</name>
</gene>
<comment type="similarity">
    <text evidence="1 6">Belongs to the eukaryotic initiation factor 4E family.</text>
</comment>
<dbReference type="PANTHER" id="PTHR11960">
    <property type="entry name" value="EUKARYOTIC TRANSLATION INITIATION FACTOR 4E RELATED"/>
    <property type="match status" value="1"/>
</dbReference>
<dbReference type="OrthoDB" id="590761at2759"/>
<evidence type="ECO:0000313" key="8">
    <source>
        <dbReference type="RefSeq" id="XP_025425660.1"/>
    </source>
</evidence>
<reference evidence="8" key="1">
    <citation type="submission" date="2025-08" db="UniProtKB">
        <authorList>
            <consortium name="RefSeq"/>
        </authorList>
    </citation>
    <scope>IDENTIFICATION</scope>
    <source>
        <tissue evidence="8">Whole body</tissue>
    </source>
</reference>
<evidence type="ECO:0000256" key="2">
    <source>
        <dbReference type="ARBA" id="ARBA00022540"/>
    </source>
</evidence>
<dbReference type="Gene3D" id="3.30.760.10">
    <property type="entry name" value="RNA Cap, Translation Initiation Factor Eif4e"/>
    <property type="match status" value="1"/>
</dbReference>
<dbReference type="AlphaFoldDB" id="A0A8B8GRI8"/>
<dbReference type="Pfam" id="PF01652">
    <property type="entry name" value="IF4E"/>
    <property type="match status" value="1"/>
</dbReference>
<dbReference type="PANTHER" id="PTHR11960:SF8">
    <property type="entry name" value="EUKARYOTIC TRANSLATION INITIATION FACTOR 4E1-RELATED"/>
    <property type="match status" value="1"/>
</dbReference>
<keyword evidence="4 6" id="KW-0694">RNA-binding</keyword>
<keyword evidence="3" id="KW-0810">Translation regulation</keyword>
<dbReference type="GO" id="GO:0016281">
    <property type="term" value="C:eukaryotic translation initiation factor 4F complex"/>
    <property type="evidence" value="ECO:0007669"/>
    <property type="project" value="TreeGrafter"/>
</dbReference>
<dbReference type="GO" id="GO:0000340">
    <property type="term" value="F:RNA 7-methylguanosine cap binding"/>
    <property type="evidence" value="ECO:0007669"/>
    <property type="project" value="TreeGrafter"/>
</dbReference>
<dbReference type="InterPro" id="IPR001040">
    <property type="entry name" value="TIF_eIF_4E"/>
</dbReference>
<keyword evidence="5 6" id="KW-0648">Protein biosynthesis</keyword>
<protein>
    <submittedName>
        <fullName evidence="8">Eukaryotic translation initiation factor 4E-2-like</fullName>
    </submittedName>
</protein>
<dbReference type="Proteomes" id="UP000694846">
    <property type="component" value="Unplaced"/>
</dbReference>
<accession>A0A8B8GRI8</accession>
<evidence type="ECO:0000256" key="1">
    <source>
        <dbReference type="ARBA" id="ARBA00009860"/>
    </source>
</evidence>
<keyword evidence="2 6" id="KW-0396">Initiation factor</keyword>
<sequence>MDGRGTAVPLPGRWTWWYKDPCANNENWTSRLQELFDVKTSAEYATAYGAAKLPSALAPGAGYYVFRHRVWPAWEAEPNRGAGAWTATIEPARGDASAAVDFAWSDLLFLLVSEGFGQLSGYVCGVTCSAKPRGRHKVGVWTVRTTAANHRYILMVGRLLGTVLRNACGATVPIAYKPHEGTRDSFDYAIS</sequence>
<dbReference type="SUPFAM" id="SSF55418">
    <property type="entry name" value="eIF4e-like"/>
    <property type="match status" value="1"/>
</dbReference>
<dbReference type="InterPro" id="IPR023398">
    <property type="entry name" value="TIF_eIF4e-like"/>
</dbReference>
<dbReference type="GO" id="GO:0006417">
    <property type="term" value="P:regulation of translation"/>
    <property type="evidence" value="ECO:0007669"/>
    <property type="project" value="UniProtKB-KW"/>
</dbReference>